<keyword evidence="6" id="KW-1185">Reference proteome</keyword>
<evidence type="ECO:0000313" key="6">
    <source>
        <dbReference type="Proteomes" id="UP000014227"/>
    </source>
</evidence>
<evidence type="ECO:0000256" key="1">
    <source>
        <dbReference type="ARBA" id="ARBA00009512"/>
    </source>
</evidence>
<name>S0EXY5_CHTCT</name>
<protein>
    <recommendedName>
        <fullName evidence="3 4">Small ribosomal subunit protein bS6</fullName>
    </recommendedName>
</protein>
<dbReference type="SUPFAM" id="SSF54995">
    <property type="entry name" value="Ribosomal protein S6"/>
    <property type="match status" value="1"/>
</dbReference>
<dbReference type="PANTHER" id="PTHR21011:SF1">
    <property type="entry name" value="SMALL RIBOSOMAL SUBUNIT PROTEIN BS6M"/>
    <property type="match status" value="1"/>
</dbReference>
<dbReference type="GO" id="GO:0003735">
    <property type="term" value="F:structural constituent of ribosome"/>
    <property type="evidence" value="ECO:0007669"/>
    <property type="project" value="InterPro"/>
</dbReference>
<dbReference type="KEGG" id="ccz:CCALI_01349"/>
<comment type="similarity">
    <text evidence="1 4">Belongs to the bacterial ribosomal protein bS6 family.</text>
</comment>
<dbReference type="GO" id="GO:0070181">
    <property type="term" value="F:small ribosomal subunit rRNA binding"/>
    <property type="evidence" value="ECO:0007669"/>
    <property type="project" value="TreeGrafter"/>
</dbReference>
<dbReference type="InterPro" id="IPR020814">
    <property type="entry name" value="Ribosomal_S6_plastid/chlpt"/>
</dbReference>
<dbReference type="InParanoid" id="S0EXY5"/>
<dbReference type="GO" id="GO:1990904">
    <property type="term" value="C:ribonucleoprotein complex"/>
    <property type="evidence" value="ECO:0007669"/>
    <property type="project" value="UniProtKB-KW"/>
</dbReference>
<reference evidence="6" key="1">
    <citation type="submission" date="2013-03" db="EMBL/GenBank/DDBJ databases">
        <title>Genome sequence of Chthonomonas calidirosea, the first sequenced genome from the Armatimonadetes phylum (formally candidate division OP10).</title>
        <authorList>
            <person name="Lee K.C.Y."/>
            <person name="Morgan X.C."/>
            <person name="Dunfield P.F."/>
            <person name="Tamas I."/>
            <person name="Houghton K.M."/>
            <person name="Vyssotski M."/>
            <person name="Ryan J.L.J."/>
            <person name="Lagutin K."/>
            <person name="McDonald I.R."/>
            <person name="Stott M.B."/>
        </authorList>
    </citation>
    <scope>NUCLEOTIDE SEQUENCE [LARGE SCALE GENOMIC DNA]</scope>
    <source>
        <strain evidence="6">DSM 23976 / ICMP 18418 / T49</strain>
    </source>
</reference>
<dbReference type="InterPro" id="IPR014717">
    <property type="entry name" value="Transl_elong_EF1B/ribsomal_bS6"/>
</dbReference>
<dbReference type="GO" id="GO:0005840">
    <property type="term" value="C:ribosome"/>
    <property type="evidence" value="ECO:0007669"/>
    <property type="project" value="UniProtKB-KW"/>
</dbReference>
<proteinExistence type="inferred from homology"/>
<dbReference type="HOGENOM" id="CLU_113441_5_1_0"/>
<dbReference type="PANTHER" id="PTHR21011">
    <property type="entry name" value="MITOCHONDRIAL 28S RIBOSOMAL PROTEIN S6"/>
    <property type="match status" value="1"/>
</dbReference>
<evidence type="ECO:0000256" key="4">
    <source>
        <dbReference type="HAMAP-Rule" id="MF_00360"/>
    </source>
</evidence>
<dbReference type="STRING" id="454171.CP488_02748"/>
<gene>
    <name evidence="4" type="primary">rpsF</name>
    <name evidence="5" type="ORF">CCALI_01349</name>
</gene>
<evidence type="ECO:0000256" key="3">
    <source>
        <dbReference type="ARBA" id="ARBA00035294"/>
    </source>
</evidence>
<dbReference type="InterPro" id="IPR000529">
    <property type="entry name" value="Ribosomal_bS6"/>
</dbReference>
<dbReference type="CDD" id="cd00473">
    <property type="entry name" value="bS6"/>
    <property type="match status" value="1"/>
</dbReference>
<accession>S0EXY5</accession>
<dbReference type="RefSeq" id="WP_016482707.1">
    <property type="nucleotide sequence ID" value="NC_021487.1"/>
</dbReference>
<dbReference type="Gene3D" id="3.30.70.60">
    <property type="match status" value="1"/>
</dbReference>
<keyword evidence="4" id="KW-0694">RNA-binding</keyword>
<organism evidence="5 6">
    <name type="scientific">Chthonomonas calidirosea (strain DSM 23976 / ICMP 18418 / T49)</name>
    <dbReference type="NCBI Taxonomy" id="1303518"/>
    <lineage>
        <taxon>Bacteria</taxon>
        <taxon>Bacillati</taxon>
        <taxon>Armatimonadota</taxon>
        <taxon>Chthonomonadia</taxon>
        <taxon>Chthonomonadales</taxon>
        <taxon>Chthonomonadaceae</taxon>
        <taxon>Chthonomonas</taxon>
    </lineage>
</organism>
<keyword evidence="4 5" id="KW-0689">Ribosomal protein</keyword>
<dbReference type="EMBL" id="HF951689">
    <property type="protein sequence ID" value="CCW35167.1"/>
    <property type="molecule type" value="Genomic_DNA"/>
</dbReference>
<dbReference type="NCBIfam" id="TIGR00166">
    <property type="entry name" value="S6"/>
    <property type="match status" value="1"/>
</dbReference>
<dbReference type="AlphaFoldDB" id="S0EXY5"/>
<dbReference type="OrthoDB" id="9812702at2"/>
<dbReference type="Proteomes" id="UP000014227">
    <property type="component" value="Chromosome I"/>
</dbReference>
<dbReference type="Pfam" id="PF01250">
    <property type="entry name" value="Ribosomal_S6"/>
    <property type="match status" value="1"/>
</dbReference>
<dbReference type="GO" id="GO:0005737">
    <property type="term" value="C:cytoplasm"/>
    <property type="evidence" value="ECO:0007669"/>
    <property type="project" value="UniProtKB-ARBA"/>
</dbReference>
<sequence length="100" mass="11779">MRHYEAMILLTPELNDEQVEATLSRYQKVIQDQGGTVHEAGLWEKGRRPLAYPIRKKTEGIYLLMQFEAEAETPKELDRLLRIDDVVLRHIVLRQDPHEE</sequence>
<dbReference type="InterPro" id="IPR035980">
    <property type="entry name" value="Ribosomal_bS6_sf"/>
</dbReference>
<keyword evidence="4" id="KW-0687">Ribonucleoprotein</keyword>
<dbReference type="HAMAP" id="MF_00360">
    <property type="entry name" value="Ribosomal_bS6"/>
    <property type="match status" value="1"/>
</dbReference>
<keyword evidence="4" id="KW-0699">rRNA-binding</keyword>
<comment type="function">
    <text evidence="2 4">Binds together with bS18 to 16S ribosomal RNA.</text>
</comment>
<evidence type="ECO:0000313" key="5">
    <source>
        <dbReference type="EMBL" id="CCW35167.1"/>
    </source>
</evidence>
<dbReference type="FunCoup" id="S0EXY5">
    <property type="interactions" value="370"/>
</dbReference>
<dbReference type="GO" id="GO:0006412">
    <property type="term" value="P:translation"/>
    <property type="evidence" value="ECO:0007669"/>
    <property type="project" value="UniProtKB-UniRule"/>
</dbReference>
<dbReference type="eggNOG" id="COG0360">
    <property type="taxonomic scope" value="Bacteria"/>
</dbReference>
<dbReference type="PATRIC" id="fig|1303518.3.peg.1380"/>
<evidence type="ECO:0000256" key="2">
    <source>
        <dbReference type="ARBA" id="ARBA00035104"/>
    </source>
</evidence>